<organism evidence="2 3">
    <name type="scientific">Dreissena polymorpha</name>
    <name type="common">Zebra mussel</name>
    <name type="synonym">Mytilus polymorpha</name>
    <dbReference type="NCBI Taxonomy" id="45954"/>
    <lineage>
        <taxon>Eukaryota</taxon>
        <taxon>Metazoa</taxon>
        <taxon>Spiralia</taxon>
        <taxon>Lophotrochozoa</taxon>
        <taxon>Mollusca</taxon>
        <taxon>Bivalvia</taxon>
        <taxon>Autobranchia</taxon>
        <taxon>Heteroconchia</taxon>
        <taxon>Euheterodonta</taxon>
        <taxon>Imparidentia</taxon>
        <taxon>Neoheterodontei</taxon>
        <taxon>Myida</taxon>
        <taxon>Dreissenoidea</taxon>
        <taxon>Dreissenidae</taxon>
        <taxon>Dreissena</taxon>
    </lineage>
</organism>
<dbReference type="EMBL" id="JAIWYP010000010">
    <property type="protein sequence ID" value="KAH3751346.1"/>
    <property type="molecule type" value="Genomic_DNA"/>
</dbReference>
<accession>A0A9D4I613</accession>
<comment type="caution">
    <text evidence="2">The sequence shown here is derived from an EMBL/GenBank/DDBJ whole genome shotgun (WGS) entry which is preliminary data.</text>
</comment>
<feature type="compositionally biased region" description="Basic and acidic residues" evidence="1">
    <location>
        <begin position="17"/>
        <end position="33"/>
    </location>
</feature>
<evidence type="ECO:0000313" key="2">
    <source>
        <dbReference type="EMBL" id="KAH3751346.1"/>
    </source>
</evidence>
<sequence>MAVVDHRGRYREIDLTVDRRDRGGSPRPRDLYKQTDSLLNEPKNKLTRCYAKRKRDLRPIETSLDDANFHSRHYDRETVTKRSS</sequence>
<name>A0A9D4I613_DREPO</name>
<keyword evidence="3" id="KW-1185">Reference proteome</keyword>
<evidence type="ECO:0000313" key="3">
    <source>
        <dbReference type="Proteomes" id="UP000828390"/>
    </source>
</evidence>
<dbReference type="Proteomes" id="UP000828390">
    <property type="component" value="Unassembled WGS sequence"/>
</dbReference>
<dbReference type="AlphaFoldDB" id="A0A9D4I613"/>
<protein>
    <submittedName>
        <fullName evidence="2">Uncharacterized protein</fullName>
    </submittedName>
</protein>
<feature type="region of interest" description="Disordered" evidence="1">
    <location>
        <begin position="17"/>
        <end position="37"/>
    </location>
</feature>
<evidence type="ECO:0000256" key="1">
    <source>
        <dbReference type="SAM" id="MobiDB-lite"/>
    </source>
</evidence>
<proteinExistence type="predicted"/>
<reference evidence="2" key="1">
    <citation type="journal article" date="2019" name="bioRxiv">
        <title>The Genome of the Zebra Mussel, Dreissena polymorpha: A Resource for Invasive Species Research.</title>
        <authorList>
            <person name="McCartney M.A."/>
            <person name="Auch B."/>
            <person name="Kono T."/>
            <person name="Mallez S."/>
            <person name="Zhang Y."/>
            <person name="Obille A."/>
            <person name="Becker A."/>
            <person name="Abrahante J.E."/>
            <person name="Garbe J."/>
            <person name="Badalamenti J.P."/>
            <person name="Herman A."/>
            <person name="Mangelson H."/>
            <person name="Liachko I."/>
            <person name="Sullivan S."/>
            <person name="Sone E.D."/>
            <person name="Koren S."/>
            <person name="Silverstein K.A.T."/>
            <person name="Beckman K.B."/>
            <person name="Gohl D.M."/>
        </authorList>
    </citation>
    <scope>NUCLEOTIDE SEQUENCE</scope>
    <source>
        <strain evidence="2">Duluth1</strain>
        <tissue evidence="2">Whole animal</tissue>
    </source>
</reference>
<reference evidence="2" key="2">
    <citation type="submission" date="2020-11" db="EMBL/GenBank/DDBJ databases">
        <authorList>
            <person name="McCartney M.A."/>
            <person name="Auch B."/>
            <person name="Kono T."/>
            <person name="Mallez S."/>
            <person name="Becker A."/>
            <person name="Gohl D.M."/>
            <person name="Silverstein K.A.T."/>
            <person name="Koren S."/>
            <person name="Bechman K.B."/>
            <person name="Herman A."/>
            <person name="Abrahante J.E."/>
            <person name="Garbe J."/>
        </authorList>
    </citation>
    <scope>NUCLEOTIDE SEQUENCE</scope>
    <source>
        <strain evidence="2">Duluth1</strain>
        <tissue evidence="2">Whole animal</tissue>
    </source>
</reference>
<gene>
    <name evidence="2" type="ORF">DPMN_185899</name>
</gene>